<organism evidence="1">
    <name type="scientific">marine sediment metagenome</name>
    <dbReference type="NCBI Taxonomy" id="412755"/>
    <lineage>
        <taxon>unclassified sequences</taxon>
        <taxon>metagenomes</taxon>
        <taxon>ecological metagenomes</taxon>
    </lineage>
</organism>
<dbReference type="AlphaFoldDB" id="X1CC73"/>
<reference evidence="1" key="1">
    <citation type="journal article" date="2014" name="Front. Microbiol.">
        <title>High frequency of phylogenetically diverse reductive dehalogenase-homologous genes in deep subseafloor sedimentary metagenomes.</title>
        <authorList>
            <person name="Kawai M."/>
            <person name="Futagami T."/>
            <person name="Toyoda A."/>
            <person name="Takaki Y."/>
            <person name="Nishi S."/>
            <person name="Hori S."/>
            <person name="Arai W."/>
            <person name="Tsubouchi T."/>
            <person name="Morono Y."/>
            <person name="Uchiyama I."/>
            <person name="Ito T."/>
            <person name="Fujiyama A."/>
            <person name="Inagaki F."/>
            <person name="Takami H."/>
        </authorList>
    </citation>
    <scope>NUCLEOTIDE SEQUENCE</scope>
    <source>
        <strain evidence="1">Expedition CK06-06</strain>
    </source>
</reference>
<accession>X1CC73</accession>
<comment type="caution">
    <text evidence="1">The sequence shown here is derived from an EMBL/GenBank/DDBJ whole genome shotgun (WGS) entry which is preliminary data.</text>
</comment>
<dbReference type="InterPro" id="IPR011990">
    <property type="entry name" value="TPR-like_helical_dom_sf"/>
</dbReference>
<dbReference type="Gene3D" id="1.25.40.10">
    <property type="entry name" value="Tetratricopeptide repeat domain"/>
    <property type="match status" value="1"/>
</dbReference>
<protein>
    <recommendedName>
        <fullName evidence="2">MalT-like TPR region domain-containing protein</fullName>
    </recommendedName>
</protein>
<sequence length="279" mass="33331">MTRKEKTETDKIIRKIKRLAGRSILKSATGKWNEAMELIEKGDELIKSFQENLPRELEDAHCDLLYSKSIIFLKRGLLGHYFRWISEYTTVAQKYGNKKHIALSTYLLAVHYWYSNDLDKALEHIESAIMLLEEYYKNDDRFPIYWANEVYYHAIKIVIERKELERARNYLKRLEEIRELNSNDRLLSTIYQLSEACLLKASKRARDRVRAEKLYKEVCKTEIRPDWVLTEALVGRCELLLIELKSTDEIEIIDEIKPLLEELIDLGQQRNRKLPYWWL</sequence>
<name>X1CC73_9ZZZZ</name>
<evidence type="ECO:0008006" key="2">
    <source>
        <dbReference type="Google" id="ProtNLM"/>
    </source>
</evidence>
<gene>
    <name evidence="1" type="ORF">S01H4_40761</name>
</gene>
<feature type="non-terminal residue" evidence="1">
    <location>
        <position position="279"/>
    </location>
</feature>
<dbReference type="SUPFAM" id="SSF48452">
    <property type="entry name" value="TPR-like"/>
    <property type="match status" value="1"/>
</dbReference>
<proteinExistence type="predicted"/>
<dbReference type="EMBL" id="BART01022234">
    <property type="protein sequence ID" value="GAG93873.1"/>
    <property type="molecule type" value="Genomic_DNA"/>
</dbReference>
<evidence type="ECO:0000313" key="1">
    <source>
        <dbReference type="EMBL" id="GAG93873.1"/>
    </source>
</evidence>